<organism evidence="3 4">
    <name type="scientific">Methylocapsa palsarum</name>
    <dbReference type="NCBI Taxonomy" id="1612308"/>
    <lineage>
        <taxon>Bacteria</taxon>
        <taxon>Pseudomonadati</taxon>
        <taxon>Pseudomonadota</taxon>
        <taxon>Alphaproteobacteria</taxon>
        <taxon>Hyphomicrobiales</taxon>
        <taxon>Beijerinckiaceae</taxon>
        <taxon>Methylocapsa</taxon>
    </lineage>
</organism>
<dbReference type="RefSeq" id="WP_091678178.1">
    <property type="nucleotide sequence ID" value="NZ_FOSN01000002.1"/>
</dbReference>
<dbReference type="EMBL" id="FOSN01000002">
    <property type="protein sequence ID" value="SFK11556.1"/>
    <property type="molecule type" value="Genomic_DNA"/>
</dbReference>
<evidence type="ECO:0000313" key="3">
    <source>
        <dbReference type="EMBL" id="SFK11556.1"/>
    </source>
</evidence>
<name>A0A1I3WY49_9HYPH</name>
<dbReference type="AlphaFoldDB" id="A0A1I3WY49"/>
<dbReference type="SUPFAM" id="SSF51197">
    <property type="entry name" value="Clavaminate synthase-like"/>
    <property type="match status" value="1"/>
</dbReference>
<feature type="domain" description="JmjC" evidence="2">
    <location>
        <begin position="118"/>
        <end position="267"/>
    </location>
</feature>
<keyword evidence="4" id="KW-1185">Reference proteome</keyword>
<dbReference type="Pfam" id="PF13621">
    <property type="entry name" value="Cupin_8"/>
    <property type="match status" value="1"/>
</dbReference>
<proteinExistence type="predicted"/>
<protein>
    <submittedName>
        <fullName evidence="3">Cupin-like domain-containing protein</fullName>
    </submittedName>
</protein>
<evidence type="ECO:0000259" key="2">
    <source>
        <dbReference type="PROSITE" id="PS51184"/>
    </source>
</evidence>
<dbReference type="Gene3D" id="2.60.120.650">
    <property type="entry name" value="Cupin"/>
    <property type="match status" value="1"/>
</dbReference>
<evidence type="ECO:0000256" key="1">
    <source>
        <dbReference type="SAM" id="MobiDB-lite"/>
    </source>
</evidence>
<evidence type="ECO:0000313" key="4">
    <source>
        <dbReference type="Proteomes" id="UP000198755"/>
    </source>
</evidence>
<dbReference type="PANTHER" id="PTHR12461:SF105">
    <property type="entry name" value="HYPOXIA-INDUCIBLE FACTOR 1-ALPHA INHIBITOR"/>
    <property type="match status" value="1"/>
</dbReference>
<gene>
    <name evidence="3" type="ORF">SAMN05444581_102181</name>
</gene>
<dbReference type="InterPro" id="IPR041667">
    <property type="entry name" value="Cupin_8"/>
</dbReference>
<dbReference type="PROSITE" id="PS51184">
    <property type="entry name" value="JMJC"/>
    <property type="match status" value="1"/>
</dbReference>
<accession>A0A1I3WY49</accession>
<dbReference type="STRING" id="1612308.SAMN05444581_102181"/>
<reference evidence="3 4" key="1">
    <citation type="submission" date="2016-10" db="EMBL/GenBank/DDBJ databases">
        <authorList>
            <person name="de Groot N.N."/>
        </authorList>
    </citation>
    <scope>NUCLEOTIDE SEQUENCE [LARGE SCALE GENOMIC DNA]</scope>
    <source>
        <strain evidence="3 4">NE2</strain>
    </source>
</reference>
<feature type="region of interest" description="Disordered" evidence="1">
    <location>
        <begin position="67"/>
        <end position="89"/>
    </location>
</feature>
<dbReference type="PANTHER" id="PTHR12461">
    <property type="entry name" value="HYPOXIA-INDUCIBLE FACTOR 1 ALPHA INHIBITOR-RELATED"/>
    <property type="match status" value="1"/>
</dbReference>
<dbReference type="OrthoDB" id="3776825at2"/>
<sequence>MPSDATLKPERLAGRWSTVDPAGSCRSALHREPFLLRHNLSENPLFSFEALGALADEWSKRPVVEAGRPNVHMDSGNVSHSDQPFKGKTPEIPAKEVVKQIDTANALVILQHLEAHPDYKPLLDEFKEFLRDLGGPEVEDFLPRHNFLVFITSPRRKTGYHFDEEINFLMQAHGEKHVWVCDPLNRETSPDESLEREYSGDIYSAKFKPEFEKSATKFVLSPGDAVHIPTHGAHWIETGDKPSVSVSMYFRFPASKHANVYKFNRYLRRLGFAPRPPGQSVLIDRAKQGVIASLQQVKHLVKRGN</sequence>
<dbReference type="Proteomes" id="UP000198755">
    <property type="component" value="Unassembled WGS sequence"/>
</dbReference>
<dbReference type="InterPro" id="IPR003347">
    <property type="entry name" value="JmjC_dom"/>
</dbReference>